<feature type="transmembrane region" description="Helical" evidence="1">
    <location>
        <begin position="436"/>
        <end position="456"/>
    </location>
</feature>
<reference evidence="2 3" key="1">
    <citation type="submission" date="2019-02" db="EMBL/GenBank/DDBJ databases">
        <title>Deep-cultivation of Planctomycetes and their phenomic and genomic characterization uncovers novel biology.</title>
        <authorList>
            <person name="Wiegand S."/>
            <person name="Jogler M."/>
            <person name="Boedeker C."/>
            <person name="Pinto D."/>
            <person name="Vollmers J."/>
            <person name="Rivas-Marin E."/>
            <person name="Kohn T."/>
            <person name="Peeters S.H."/>
            <person name="Heuer A."/>
            <person name="Rast P."/>
            <person name="Oberbeckmann S."/>
            <person name="Bunk B."/>
            <person name="Jeske O."/>
            <person name="Meyerdierks A."/>
            <person name="Storesund J.E."/>
            <person name="Kallscheuer N."/>
            <person name="Luecker S."/>
            <person name="Lage O.M."/>
            <person name="Pohl T."/>
            <person name="Merkel B.J."/>
            <person name="Hornburger P."/>
            <person name="Mueller R.-W."/>
            <person name="Bruemmer F."/>
            <person name="Labrenz M."/>
            <person name="Spormann A.M."/>
            <person name="Op den Camp H."/>
            <person name="Overmann J."/>
            <person name="Amann R."/>
            <person name="Jetten M.S.M."/>
            <person name="Mascher T."/>
            <person name="Medema M.H."/>
            <person name="Devos D.P."/>
            <person name="Kaster A.-K."/>
            <person name="Ovreas L."/>
            <person name="Rohde M."/>
            <person name="Galperin M.Y."/>
            <person name="Jogler C."/>
        </authorList>
    </citation>
    <scope>NUCLEOTIDE SEQUENCE [LARGE SCALE GENOMIC DNA]</scope>
    <source>
        <strain evidence="2 3">Pan161</strain>
    </source>
</reference>
<feature type="transmembrane region" description="Helical" evidence="1">
    <location>
        <begin position="468"/>
        <end position="493"/>
    </location>
</feature>
<evidence type="ECO:0000313" key="2">
    <source>
        <dbReference type="EMBL" id="QDT94102.1"/>
    </source>
</evidence>
<protein>
    <submittedName>
        <fullName evidence="2">Uncharacterized protein</fullName>
    </submittedName>
</protein>
<keyword evidence="1" id="KW-1133">Transmembrane helix</keyword>
<dbReference type="EMBL" id="CP036343">
    <property type="protein sequence ID" value="QDT94102.1"/>
    <property type="molecule type" value="Genomic_DNA"/>
</dbReference>
<feature type="transmembrane region" description="Helical" evidence="1">
    <location>
        <begin position="537"/>
        <end position="560"/>
    </location>
</feature>
<feature type="transmembrane region" description="Helical" evidence="1">
    <location>
        <begin position="311"/>
        <end position="330"/>
    </location>
</feature>
<proteinExistence type="predicted"/>
<feature type="transmembrane region" description="Helical" evidence="1">
    <location>
        <begin position="368"/>
        <end position="389"/>
    </location>
</feature>
<evidence type="ECO:0000313" key="3">
    <source>
        <dbReference type="Proteomes" id="UP000316855"/>
    </source>
</evidence>
<feature type="transmembrane region" description="Helical" evidence="1">
    <location>
        <begin position="157"/>
        <end position="175"/>
    </location>
</feature>
<dbReference type="RefSeq" id="WP_232103531.1">
    <property type="nucleotide sequence ID" value="NZ_CP036343.1"/>
</dbReference>
<feature type="transmembrane region" description="Helical" evidence="1">
    <location>
        <begin position="409"/>
        <end position="431"/>
    </location>
</feature>
<sequence length="566" mass="63211">MSSAFLMTTRNYCKRARLGALLAVGALVLGPLISRIIMQVQGLRLEHLEQNVFDYHFAYLGVSYIFFIGVCLQALTGSEKFCLGLPVSSTSIATWMMLSMVGLVVALQLVTNGLYRVLFFDDRWLADYWPLLGPLLFMVTLILVGHAAYWSLHAPSLTKCIFWSAVVVALFWWFISRYFPNGYNEEIVPWRTVTLGEFILMQSLGVAAWYQGTRAFAHVRNGTALPSPQWEQLQVWWKGLLTGSIPEQPIVPLSRKAALARLHWRDSCQRAALLAGVGFGLTMLVINVLVIANFDPSRTNQNNFSQLVEVFSISSMLFGLIAAIIVAVLMGEGTTGSGRTEMKQFLAKAPLVDRDLNSTLFRNLLKTLGLTFMGIVVALTLSLIIAGIWHGAEVFQVLFSSVIRGGSSILPVFLLVIGFWVIAANMISVFWTGRSWFYFTAIGVFFGGIVFYIILMNLGDTLFRNSMLYHYMTIVLLLLPPLLICGGTIAAYITALRRKLISQTVAIVALVFWLTSLVGALTWMLERFQYYRSVNWGLLLFCASLCALVLAPFATIPLALTWNRHR</sequence>
<feature type="transmembrane region" description="Helical" evidence="1">
    <location>
        <begin position="131"/>
        <end position="150"/>
    </location>
</feature>
<name>A0A517VM55_9PLAN</name>
<dbReference type="Proteomes" id="UP000316855">
    <property type="component" value="Chromosome"/>
</dbReference>
<feature type="transmembrane region" description="Helical" evidence="1">
    <location>
        <begin position="58"/>
        <end position="75"/>
    </location>
</feature>
<feature type="transmembrane region" description="Helical" evidence="1">
    <location>
        <begin position="87"/>
        <end position="111"/>
    </location>
</feature>
<gene>
    <name evidence="2" type="ORF">Pan161_57950</name>
</gene>
<organism evidence="2 3">
    <name type="scientific">Gimesia algae</name>
    <dbReference type="NCBI Taxonomy" id="2527971"/>
    <lineage>
        <taxon>Bacteria</taxon>
        <taxon>Pseudomonadati</taxon>
        <taxon>Planctomycetota</taxon>
        <taxon>Planctomycetia</taxon>
        <taxon>Planctomycetales</taxon>
        <taxon>Planctomycetaceae</taxon>
        <taxon>Gimesia</taxon>
    </lineage>
</organism>
<evidence type="ECO:0000256" key="1">
    <source>
        <dbReference type="SAM" id="Phobius"/>
    </source>
</evidence>
<keyword evidence="3" id="KW-1185">Reference proteome</keyword>
<accession>A0A517VM55</accession>
<feature type="transmembrane region" description="Helical" evidence="1">
    <location>
        <begin position="505"/>
        <end position="525"/>
    </location>
</feature>
<keyword evidence="1" id="KW-0472">Membrane</keyword>
<feature type="transmembrane region" description="Helical" evidence="1">
    <location>
        <begin position="271"/>
        <end position="291"/>
    </location>
</feature>
<dbReference type="AlphaFoldDB" id="A0A517VM55"/>
<keyword evidence="1" id="KW-0812">Transmembrane</keyword>
<feature type="transmembrane region" description="Helical" evidence="1">
    <location>
        <begin position="187"/>
        <end position="210"/>
    </location>
</feature>
<dbReference type="KEGG" id="gax:Pan161_57950"/>